<sequence length="310" mass="33621">MRLDLISVGASLIDLVALVNRFPDSDDEIYIPDLRIEYGGSAANTAVACSRLGLKVAFLGKIGLDYFGDLILKKFMEEKVDTSLILRTPETPTGLCFIAVDSTGDRRMFAYSGAANKLSVSELNISKLLETRLLYMASLENTGFLAELSKKVREQGLKTALNPGALIANQGLLKAKPIIENTDIYISSYSEAVKILRVEGLDEIKENLFKLGVSTIAITLGSKGCMVANQRETYMIPAIKVAVKDTTGAGDAFTAGFLTGLLNDRSLVEAGFMGVCAAALKIQHIGARGGLPSREELEKFMKKYNKNYLT</sequence>
<dbReference type="InterPro" id="IPR002139">
    <property type="entry name" value="Ribo/fructo_kinase"/>
</dbReference>
<dbReference type="PROSITE" id="PS00584">
    <property type="entry name" value="PFKB_KINASES_2"/>
    <property type="match status" value="1"/>
</dbReference>
<dbReference type="EMBL" id="CP091871">
    <property type="protein sequence ID" value="WEU40321.1"/>
    <property type="molecule type" value="Genomic_DNA"/>
</dbReference>
<dbReference type="Proteomes" id="UP000186851">
    <property type="component" value="Chromosome"/>
</dbReference>
<dbReference type="InterPro" id="IPR002173">
    <property type="entry name" value="Carboh/pur_kinase_PfkB_CS"/>
</dbReference>
<dbReference type="Gene3D" id="3.40.1190.20">
    <property type="match status" value="1"/>
</dbReference>
<keyword evidence="3 4" id="KW-0418">Kinase</keyword>
<evidence type="ECO:0000256" key="3">
    <source>
        <dbReference type="ARBA" id="ARBA00022777"/>
    </source>
</evidence>
<dbReference type="SUPFAM" id="SSF53613">
    <property type="entry name" value="Ribokinase-like"/>
    <property type="match status" value="1"/>
</dbReference>
<dbReference type="InterPro" id="IPR029056">
    <property type="entry name" value="Ribokinase-like"/>
</dbReference>
<accession>A0AAF0D290</accession>
<evidence type="ECO:0000313" key="7">
    <source>
        <dbReference type="Proteomes" id="UP000186851"/>
    </source>
</evidence>
<evidence type="ECO:0000259" key="5">
    <source>
        <dbReference type="Pfam" id="PF00294"/>
    </source>
</evidence>
<dbReference type="PROSITE" id="PS00583">
    <property type="entry name" value="PFKB_KINASES_1"/>
    <property type="match status" value="1"/>
</dbReference>
<reference evidence="6" key="2">
    <citation type="journal article" date="2022" name="Nat. Microbiol.">
        <title>A closed Candidatus Odinarchaeum chromosome exposes Asgard archaeal viruses.</title>
        <authorList>
            <person name="Tamarit D."/>
            <person name="Caceres E.F."/>
            <person name="Krupovic M."/>
            <person name="Nijland R."/>
            <person name="Eme L."/>
            <person name="Robinson N.P."/>
            <person name="Ettema T.J.G."/>
        </authorList>
    </citation>
    <scope>NUCLEOTIDE SEQUENCE</scope>
    <source>
        <strain evidence="6">LCB_4</strain>
    </source>
</reference>
<dbReference type="PANTHER" id="PTHR10584">
    <property type="entry name" value="SUGAR KINASE"/>
    <property type="match status" value="1"/>
</dbReference>
<dbReference type="GO" id="GO:0016301">
    <property type="term" value="F:kinase activity"/>
    <property type="evidence" value="ECO:0007669"/>
    <property type="project" value="UniProtKB-KW"/>
</dbReference>
<name>A0AAF0D290_ODILC</name>
<gene>
    <name evidence="6" type="ORF">OdinLCB4_007595</name>
</gene>
<evidence type="ECO:0000313" key="6">
    <source>
        <dbReference type="EMBL" id="WEU40321.1"/>
    </source>
</evidence>
<keyword evidence="2 4" id="KW-0808">Transferase</keyword>
<evidence type="ECO:0000256" key="1">
    <source>
        <dbReference type="ARBA" id="ARBA00010688"/>
    </source>
</evidence>
<proteinExistence type="inferred from homology"/>
<dbReference type="CDD" id="cd01942">
    <property type="entry name" value="ribokinase_group_A"/>
    <property type="match status" value="1"/>
</dbReference>
<dbReference type="InterPro" id="IPR011611">
    <property type="entry name" value="PfkB_dom"/>
</dbReference>
<reference evidence="6" key="1">
    <citation type="journal article" date="2017" name="Nature">
        <title>Asgard archaea illuminate the origin of eukaryotic cellular complexity.</title>
        <authorList>
            <person name="Zaremba-Niedzwiedzka K."/>
            <person name="Caceres E.F."/>
            <person name="Saw J.H."/>
            <person name="Backstrom D."/>
            <person name="Juzokaite L."/>
            <person name="Vancaester E."/>
            <person name="Seitz K.W."/>
            <person name="Anantharaman K."/>
            <person name="Starnawski P."/>
            <person name="Kjeldsen K.U."/>
            <person name="Scott M.B."/>
            <person name="Nunoura T."/>
            <person name="Banfield J.F."/>
            <person name="Schramm A."/>
            <person name="Baker B.J."/>
            <person name="Spang A."/>
            <person name="Ettema T.J.G."/>
        </authorList>
    </citation>
    <scope>NUCLEOTIDE SEQUENCE</scope>
    <source>
        <strain evidence="6">LCB_4</strain>
    </source>
</reference>
<feature type="domain" description="Carbohydrate kinase PfkB" evidence="5">
    <location>
        <begin position="4"/>
        <end position="293"/>
    </location>
</feature>
<evidence type="ECO:0000256" key="4">
    <source>
        <dbReference type="RuleBase" id="RU003704"/>
    </source>
</evidence>
<dbReference type="Pfam" id="PF00294">
    <property type="entry name" value="PfkB"/>
    <property type="match status" value="1"/>
</dbReference>
<dbReference type="AlphaFoldDB" id="A0AAF0D290"/>
<dbReference type="PRINTS" id="PR00990">
    <property type="entry name" value="RIBOKINASE"/>
</dbReference>
<dbReference type="PANTHER" id="PTHR10584:SF166">
    <property type="entry name" value="RIBOKINASE"/>
    <property type="match status" value="1"/>
</dbReference>
<protein>
    <submittedName>
        <fullName evidence="6">Carbohydrate kinase family protein</fullName>
    </submittedName>
</protein>
<comment type="similarity">
    <text evidence="1 4">Belongs to the carbohydrate kinase PfkB family.</text>
</comment>
<evidence type="ECO:0000256" key="2">
    <source>
        <dbReference type="ARBA" id="ARBA00022679"/>
    </source>
</evidence>
<organism evidence="6 7">
    <name type="scientific">Odinarchaeota yellowstonii (strain LCB_4)</name>
    <dbReference type="NCBI Taxonomy" id="1841599"/>
    <lineage>
        <taxon>Archaea</taxon>
        <taxon>Promethearchaeati</taxon>
        <taxon>Candidatus Odinarchaeota</taxon>
        <taxon>Candidatus Odinarchaeia</taxon>
        <taxon>Candidatus Odinarchaeales</taxon>
        <taxon>Candidatus Odinarchaeaceae</taxon>
        <taxon>Candidatus Odinarchaeum</taxon>
    </lineage>
</organism>
<dbReference type="GO" id="GO:0006796">
    <property type="term" value="P:phosphate-containing compound metabolic process"/>
    <property type="evidence" value="ECO:0007669"/>
    <property type="project" value="UniProtKB-ARBA"/>
</dbReference>
<dbReference type="KEGG" id="oyw:OdinLCB4_007595"/>